<dbReference type="VEuPathDB" id="FungiDB:ATEG_10134"/>
<gene>
    <name evidence="2" type="ORF">ATEG_10134</name>
</gene>
<feature type="compositionally biased region" description="Acidic residues" evidence="1">
    <location>
        <begin position="44"/>
        <end position="60"/>
    </location>
</feature>
<dbReference type="HOGENOM" id="CLU_555518_0_0_1"/>
<dbReference type="GeneID" id="4319474"/>
<reference evidence="3" key="1">
    <citation type="submission" date="2005-09" db="EMBL/GenBank/DDBJ databases">
        <title>Annotation of the Aspergillus terreus NIH2624 genome.</title>
        <authorList>
            <person name="Birren B.W."/>
            <person name="Lander E.S."/>
            <person name="Galagan J.E."/>
            <person name="Nusbaum C."/>
            <person name="Devon K."/>
            <person name="Henn M."/>
            <person name="Ma L.-J."/>
            <person name="Jaffe D.B."/>
            <person name="Butler J."/>
            <person name="Alvarez P."/>
            <person name="Gnerre S."/>
            <person name="Grabherr M."/>
            <person name="Kleber M."/>
            <person name="Mauceli E.W."/>
            <person name="Brockman W."/>
            <person name="Rounsley S."/>
            <person name="Young S.K."/>
            <person name="LaButti K."/>
            <person name="Pushparaj V."/>
            <person name="DeCaprio D."/>
            <person name="Crawford M."/>
            <person name="Koehrsen M."/>
            <person name="Engels R."/>
            <person name="Montgomery P."/>
            <person name="Pearson M."/>
            <person name="Howarth C."/>
            <person name="Larson L."/>
            <person name="Luoma S."/>
            <person name="White J."/>
            <person name="Alvarado L."/>
            <person name="Kodira C.D."/>
            <person name="Zeng Q."/>
            <person name="Oleary S."/>
            <person name="Yandava C."/>
            <person name="Denning D.W."/>
            <person name="Nierman W.C."/>
            <person name="Milne T."/>
            <person name="Madden K."/>
        </authorList>
    </citation>
    <scope>NUCLEOTIDE SEQUENCE [LARGE SCALE GENOMIC DNA]</scope>
    <source>
        <strain evidence="3">NIH 2624 / FGSC A1156</strain>
    </source>
</reference>
<protein>
    <submittedName>
        <fullName evidence="2">Uncharacterized protein</fullName>
    </submittedName>
</protein>
<organism evidence="2 3">
    <name type="scientific">Aspergillus terreus (strain NIH 2624 / FGSC A1156)</name>
    <dbReference type="NCBI Taxonomy" id="341663"/>
    <lineage>
        <taxon>Eukaryota</taxon>
        <taxon>Fungi</taxon>
        <taxon>Dikarya</taxon>
        <taxon>Ascomycota</taxon>
        <taxon>Pezizomycotina</taxon>
        <taxon>Eurotiomycetes</taxon>
        <taxon>Eurotiomycetidae</taxon>
        <taxon>Eurotiales</taxon>
        <taxon>Aspergillaceae</taxon>
        <taxon>Aspergillus</taxon>
        <taxon>Aspergillus subgen. Circumdati</taxon>
    </lineage>
</organism>
<evidence type="ECO:0000313" key="2">
    <source>
        <dbReference type="EMBL" id="EAU29583.1"/>
    </source>
</evidence>
<dbReference type="Pfam" id="PF14441">
    <property type="entry name" value="OTT_1508_deam"/>
    <property type="match status" value="1"/>
</dbReference>
<feature type="region of interest" description="Disordered" evidence="1">
    <location>
        <begin position="41"/>
        <end position="60"/>
    </location>
</feature>
<dbReference type="AlphaFoldDB" id="Q0C850"/>
<dbReference type="InterPro" id="IPR027796">
    <property type="entry name" value="OTT_1508_deam-like"/>
</dbReference>
<dbReference type="OrthoDB" id="4496575at2759"/>
<evidence type="ECO:0000313" key="3">
    <source>
        <dbReference type="Proteomes" id="UP000007963"/>
    </source>
</evidence>
<accession>Q0C850</accession>
<dbReference type="EMBL" id="CH476609">
    <property type="protein sequence ID" value="EAU29583.1"/>
    <property type="molecule type" value="Genomic_DNA"/>
</dbReference>
<dbReference type="Proteomes" id="UP000007963">
    <property type="component" value="Unassembled WGS sequence"/>
</dbReference>
<sequence>MDPPSLKPPLELINVVWASHILSLRNPHTITASDKALQANQDLSDGEEEDFDDGGPDDDTNSDVLRQKFLDCISELLAHTKGGDFVTATALRENEDNVEVDVARNNGLNLEDEAYLGDLKQFLAMQAEDVSHQKRAEFSHAFLDRTIAYSARRVDTQAEAVAKLLKGSPYRPLPHSVSKEETEDNCLLGCCSAPQEPIPNNAQKLLLDFLNRDFLHSKLPSTEFQDEQRRKIVQLAAATACSEGARQATQGALETMVPSVNPHKAIKMWRVLARAVTCLRILSRIASLLPNFRAVTFIPISPPAPFFLHKREILTIKKVWKRLGLHMEPNGRIPAALAQKNDKFMSECRSALYTHCEIQLLTRYETQPSLSPTMAYFGCSKKACFLCEKFLTLSPWNIRTQGRHGKCHPRWAVQPCTSESTRQRLRSLCDIVKEKIKARLNGSHTPAPAAIHQSSAVSELRFQAYD</sequence>
<dbReference type="STRING" id="341663.Q0C850"/>
<evidence type="ECO:0000256" key="1">
    <source>
        <dbReference type="SAM" id="MobiDB-lite"/>
    </source>
</evidence>
<dbReference type="OMA" id="LWVNICL"/>
<dbReference type="RefSeq" id="XP_001209436.1">
    <property type="nucleotide sequence ID" value="XM_001209436.1"/>
</dbReference>
<name>Q0C850_ASPTN</name>
<proteinExistence type="predicted"/>